<feature type="transmembrane region" description="Helical" evidence="1">
    <location>
        <begin position="37"/>
        <end position="58"/>
    </location>
</feature>
<evidence type="ECO:0000256" key="1">
    <source>
        <dbReference type="SAM" id="Phobius"/>
    </source>
</evidence>
<keyword evidence="1" id="KW-0472">Membrane</keyword>
<keyword evidence="1" id="KW-0812">Transmembrane</keyword>
<comment type="caution">
    <text evidence="2">The sequence shown here is derived from an EMBL/GenBank/DDBJ whole genome shotgun (WGS) entry which is preliminary data.</text>
</comment>
<protein>
    <submittedName>
        <fullName evidence="2">HlyD family secretion protein</fullName>
    </submittedName>
</protein>
<evidence type="ECO:0000313" key="2">
    <source>
        <dbReference type="EMBL" id="MFC3120572.1"/>
    </source>
</evidence>
<proteinExistence type="predicted"/>
<dbReference type="PANTHER" id="PTHR30386:SF28">
    <property type="entry name" value="EXPORTED PROTEIN"/>
    <property type="match status" value="1"/>
</dbReference>
<organism evidence="2 3">
    <name type="scientific">Agaribacter flavus</name>
    <dbReference type="NCBI Taxonomy" id="1902781"/>
    <lineage>
        <taxon>Bacteria</taxon>
        <taxon>Pseudomonadati</taxon>
        <taxon>Pseudomonadota</taxon>
        <taxon>Gammaproteobacteria</taxon>
        <taxon>Alteromonadales</taxon>
        <taxon>Alteromonadaceae</taxon>
        <taxon>Agaribacter</taxon>
    </lineage>
</organism>
<dbReference type="InterPro" id="IPR050739">
    <property type="entry name" value="MFP"/>
</dbReference>
<dbReference type="Gene3D" id="2.40.50.100">
    <property type="match status" value="1"/>
</dbReference>
<keyword evidence="3" id="KW-1185">Reference proteome</keyword>
<sequence length="395" mass="44399">MSEQQIPDERVSYRQESVDNVFSQGQKPFFVQSPPKLSAYTLTFLLLLVFIVLSLFLIKLPVHMAAEGEVIAGKDYHQMVVNQDDQIVSNINVSEGEKVTEGQVLLLLENRNQRKLHADLQDIELQITTAKKHIEDANRFFQESKQNLEWQSLEQHKIIQQLRNTLVVEERVLQRYRKNVESGLIAATLVDEQVRALAQIEANLLKEESLVKSLALQGLHLEENFQREKHSQQAHIDRMQLARARLQDGLQILSPCNCVVDNIFTQEGLPVVSGQSVITLSNTREKSSLVLYIPAKNYRQIQVGHQIHVELSAYPVNKFGALLATVQSVSSSPVPGNMVNKHGQGLQATTYFVVKATIDKVPDNVSLVTGMAVGSDIVVDKTSLFDLLFGFDKKP</sequence>
<evidence type="ECO:0000313" key="3">
    <source>
        <dbReference type="Proteomes" id="UP001595478"/>
    </source>
</evidence>
<dbReference type="Proteomes" id="UP001595478">
    <property type="component" value="Unassembled WGS sequence"/>
</dbReference>
<dbReference type="RefSeq" id="WP_376918708.1">
    <property type="nucleotide sequence ID" value="NZ_JBHRSW010000005.1"/>
</dbReference>
<accession>A0ABV7FJV0</accession>
<gene>
    <name evidence="2" type="ORF">ACFOHL_02965</name>
</gene>
<reference evidence="3" key="1">
    <citation type="journal article" date="2019" name="Int. J. Syst. Evol. Microbiol.">
        <title>The Global Catalogue of Microorganisms (GCM) 10K type strain sequencing project: providing services to taxonomists for standard genome sequencing and annotation.</title>
        <authorList>
            <consortium name="The Broad Institute Genomics Platform"/>
            <consortium name="The Broad Institute Genome Sequencing Center for Infectious Disease"/>
            <person name="Wu L."/>
            <person name="Ma J."/>
        </authorList>
    </citation>
    <scope>NUCLEOTIDE SEQUENCE [LARGE SCALE GENOMIC DNA]</scope>
    <source>
        <strain evidence="3">KCTC 52473</strain>
    </source>
</reference>
<keyword evidence="1" id="KW-1133">Transmembrane helix</keyword>
<dbReference type="PANTHER" id="PTHR30386">
    <property type="entry name" value="MEMBRANE FUSION SUBUNIT OF EMRAB-TOLC MULTIDRUG EFFLUX PUMP"/>
    <property type="match status" value="1"/>
</dbReference>
<dbReference type="EMBL" id="JBHRSW010000005">
    <property type="protein sequence ID" value="MFC3120572.1"/>
    <property type="molecule type" value="Genomic_DNA"/>
</dbReference>
<name>A0ABV7FJV0_9ALTE</name>